<evidence type="ECO:0000313" key="4">
    <source>
        <dbReference type="Proteomes" id="UP001161094"/>
    </source>
</evidence>
<protein>
    <recommendedName>
        <fullName evidence="2">ParB/Spo0J HTH domain-containing protein</fullName>
    </recommendedName>
</protein>
<evidence type="ECO:0000259" key="2">
    <source>
        <dbReference type="Pfam" id="PF17762"/>
    </source>
</evidence>
<gene>
    <name evidence="3" type="ORF">N5D93_22735</name>
</gene>
<dbReference type="Proteomes" id="UP001161094">
    <property type="component" value="Unassembled WGS sequence"/>
</dbReference>
<dbReference type="RefSeq" id="WP_241137746.1">
    <property type="nucleotide sequence ID" value="NZ_JAOCDZ010000018.1"/>
</dbReference>
<feature type="region of interest" description="Disordered" evidence="1">
    <location>
        <begin position="310"/>
        <end position="340"/>
    </location>
</feature>
<dbReference type="SUPFAM" id="SSF109709">
    <property type="entry name" value="KorB DNA-binding domain-like"/>
    <property type="match status" value="1"/>
</dbReference>
<evidence type="ECO:0000256" key="1">
    <source>
        <dbReference type="SAM" id="MobiDB-lite"/>
    </source>
</evidence>
<dbReference type="Pfam" id="PF17762">
    <property type="entry name" value="HTH_ParB"/>
    <property type="match status" value="1"/>
</dbReference>
<proteinExistence type="predicted"/>
<accession>A0AA42S5I1</accession>
<feature type="domain" description="ParB/Spo0J HTH" evidence="2">
    <location>
        <begin position="160"/>
        <end position="224"/>
    </location>
</feature>
<dbReference type="AlphaFoldDB" id="A0AA42S5I1"/>
<evidence type="ECO:0000313" key="3">
    <source>
        <dbReference type="EMBL" id="MDH0738652.1"/>
    </source>
</evidence>
<dbReference type="InterPro" id="IPR041468">
    <property type="entry name" value="HTH_ParB/Spo0J"/>
</dbReference>
<name>A0AA42S5I1_9BURK</name>
<reference evidence="3" key="1">
    <citation type="submission" date="2022-09" db="EMBL/GenBank/DDBJ databases">
        <title>Intensive care unit water sources are persistently colonized with multi-drug resistant bacteria and are the site of extensive horizontal gene transfer of antibiotic resistance genes.</title>
        <authorList>
            <person name="Diorio-Toth L."/>
        </authorList>
    </citation>
    <scope>NUCLEOTIDE SEQUENCE</scope>
    <source>
        <strain evidence="3">GD03843</strain>
    </source>
</reference>
<comment type="caution">
    <text evidence="3">The sequence shown here is derived from an EMBL/GenBank/DDBJ whole genome shotgun (WGS) entry which is preliminary data.</text>
</comment>
<dbReference type="Gene3D" id="1.10.10.2830">
    <property type="match status" value="1"/>
</dbReference>
<organism evidence="3 4">
    <name type="scientific">Achromobacter spanius</name>
    <dbReference type="NCBI Taxonomy" id="217203"/>
    <lineage>
        <taxon>Bacteria</taxon>
        <taxon>Pseudomonadati</taxon>
        <taxon>Pseudomonadota</taxon>
        <taxon>Betaproteobacteria</taxon>
        <taxon>Burkholderiales</taxon>
        <taxon>Alcaligenaceae</taxon>
        <taxon>Achromobacter</taxon>
    </lineage>
</organism>
<sequence>MNDQVLDDQLPPTTVERELVRGNVKASMDAAGAKSSDLWNVPYEQIRLIPGWQPRINNEKWRKRVAYIGGLILANGYAPDKPVQGYVAREGGLDVLYLTEGHTRYHATGWAREHGAKIERIPMIVLPKGTTMVDLTVAQANAQEGTPLAPYELGILMKRMIGYQVSVSEIARRFGYSEQYVNDLLSLMGAPSRIRQMVIEDKVSAAVAVQFLKSHGDKAEERLLEGLKIADSMGQTRVTRKVLSTGPKVPPRYVPNLYDAMTKVAPYLQGFLPGETAEIPGLEDEADLVTVKISKSALEAFRETHLQVTEAMEKRSRKQPTAGAENAGDVGAQGEQQSLA</sequence>
<dbReference type="EMBL" id="JAOCDZ010000018">
    <property type="protein sequence ID" value="MDH0738652.1"/>
    <property type="molecule type" value="Genomic_DNA"/>
</dbReference>